<proteinExistence type="predicted"/>
<gene>
    <name evidence="1" type="ORF">Aau02nite_21000</name>
</gene>
<dbReference type="RefSeq" id="WP_212988146.1">
    <property type="nucleotide sequence ID" value="NZ_BAABEA010000009.1"/>
</dbReference>
<organism evidence="1 2">
    <name type="scientific">Actinoplanes auranticolor</name>
    <dbReference type="NCBI Taxonomy" id="47988"/>
    <lineage>
        <taxon>Bacteria</taxon>
        <taxon>Bacillati</taxon>
        <taxon>Actinomycetota</taxon>
        <taxon>Actinomycetes</taxon>
        <taxon>Micromonosporales</taxon>
        <taxon>Micromonosporaceae</taxon>
        <taxon>Actinoplanes</taxon>
    </lineage>
</organism>
<sequence>MKGMRNQVKYAVTMKIDDWTYVEGTMDNDVQSARDRGWRQHGRGQRQEPYWRERAKVGETVQKAGWRQLPRPAEYEELQRWGASGRTVSIKLTGQQWSVVVSALERWANVDDELEDAEGAGRSRSIAAMVENQLAQQGTQLERPPDRQS</sequence>
<evidence type="ECO:0000313" key="1">
    <source>
        <dbReference type="EMBL" id="GIM65969.1"/>
    </source>
</evidence>
<name>A0A919S7I7_9ACTN</name>
<evidence type="ECO:0000313" key="2">
    <source>
        <dbReference type="Proteomes" id="UP000681340"/>
    </source>
</evidence>
<reference evidence="1" key="1">
    <citation type="submission" date="2021-03" db="EMBL/GenBank/DDBJ databases">
        <title>Whole genome shotgun sequence of Actinoplanes auranticolor NBRC 12245.</title>
        <authorList>
            <person name="Komaki H."/>
            <person name="Tamura T."/>
        </authorList>
    </citation>
    <scope>NUCLEOTIDE SEQUENCE</scope>
    <source>
        <strain evidence="1">NBRC 12245</strain>
    </source>
</reference>
<protein>
    <submittedName>
        <fullName evidence="1">Uncharacterized protein</fullName>
    </submittedName>
</protein>
<dbReference type="Proteomes" id="UP000681340">
    <property type="component" value="Unassembled WGS sequence"/>
</dbReference>
<comment type="caution">
    <text evidence="1">The sequence shown here is derived from an EMBL/GenBank/DDBJ whole genome shotgun (WGS) entry which is preliminary data.</text>
</comment>
<dbReference type="EMBL" id="BOQL01000018">
    <property type="protein sequence ID" value="GIM65969.1"/>
    <property type="molecule type" value="Genomic_DNA"/>
</dbReference>
<dbReference type="AlphaFoldDB" id="A0A919S7I7"/>
<keyword evidence="2" id="KW-1185">Reference proteome</keyword>
<accession>A0A919S7I7</accession>